<evidence type="ECO:0000256" key="1">
    <source>
        <dbReference type="SAM" id="MobiDB-lite"/>
    </source>
</evidence>
<accession>A0ABQ9WYM3</accession>
<feature type="region of interest" description="Disordered" evidence="1">
    <location>
        <begin position="66"/>
        <end position="107"/>
    </location>
</feature>
<evidence type="ECO:0000313" key="3">
    <source>
        <dbReference type="Proteomes" id="UP001281761"/>
    </source>
</evidence>
<protein>
    <submittedName>
        <fullName evidence="2">Uncharacterized protein</fullName>
    </submittedName>
</protein>
<sequence>MRTHKVHSLSSPVGWSVTHSQLFVPQLQVGGFTWFVSVTGFSFSQCSFDSLIACCFIVDDDHDQPRLSRDGDDEVIGPDTHDDPPHIENKSEERDQWVRRTRCGNPA</sequence>
<dbReference type="Proteomes" id="UP001281761">
    <property type="component" value="Unassembled WGS sequence"/>
</dbReference>
<comment type="caution">
    <text evidence="2">The sequence shown here is derived from an EMBL/GenBank/DDBJ whole genome shotgun (WGS) entry which is preliminary data.</text>
</comment>
<organism evidence="2 3">
    <name type="scientific">Blattamonas nauphoetae</name>
    <dbReference type="NCBI Taxonomy" id="2049346"/>
    <lineage>
        <taxon>Eukaryota</taxon>
        <taxon>Metamonada</taxon>
        <taxon>Preaxostyla</taxon>
        <taxon>Oxymonadida</taxon>
        <taxon>Blattamonas</taxon>
    </lineage>
</organism>
<feature type="compositionally biased region" description="Basic and acidic residues" evidence="1">
    <location>
        <begin position="79"/>
        <end position="98"/>
    </location>
</feature>
<reference evidence="2 3" key="1">
    <citation type="journal article" date="2022" name="bioRxiv">
        <title>Genomics of Preaxostyla Flagellates Illuminates Evolutionary Transitions and the Path Towards Mitochondrial Loss.</title>
        <authorList>
            <person name="Novak L.V.F."/>
            <person name="Treitli S.C."/>
            <person name="Pyrih J."/>
            <person name="Halakuc P."/>
            <person name="Pipaliya S.V."/>
            <person name="Vacek V."/>
            <person name="Brzon O."/>
            <person name="Soukal P."/>
            <person name="Eme L."/>
            <person name="Dacks J.B."/>
            <person name="Karnkowska A."/>
            <person name="Elias M."/>
            <person name="Hampl V."/>
        </authorList>
    </citation>
    <scope>NUCLEOTIDE SEQUENCE [LARGE SCALE GENOMIC DNA]</scope>
    <source>
        <strain evidence="2">NAU3</strain>
        <tissue evidence="2">Gut</tissue>
    </source>
</reference>
<proteinExistence type="predicted"/>
<name>A0ABQ9WYM3_9EUKA</name>
<evidence type="ECO:0000313" key="2">
    <source>
        <dbReference type="EMBL" id="KAK2944624.1"/>
    </source>
</evidence>
<gene>
    <name evidence="2" type="ORF">BLNAU_20483</name>
</gene>
<keyword evidence="3" id="KW-1185">Reference proteome</keyword>
<dbReference type="EMBL" id="JARBJD010000291">
    <property type="protein sequence ID" value="KAK2944624.1"/>
    <property type="molecule type" value="Genomic_DNA"/>
</dbReference>